<reference evidence="2 3" key="1">
    <citation type="submission" date="2016-10" db="EMBL/GenBank/DDBJ databases">
        <authorList>
            <person name="de Groot N.N."/>
        </authorList>
    </citation>
    <scope>NUCLEOTIDE SEQUENCE [LARGE SCALE GENOMIC DNA]</scope>
    <source>
        <strain evidence="2 3">DSM 100674</strain>
    </source>
</reference>
<dbReference type="Gene3D" id="3.40.30.10">
    <property type="entry name" value="Glutaredoxin"/>
    <property type="match status" value="1"/>
</dbReference>
<dbReference type="CDD" id="cd03194">
    <property type="entry name" value="GST_C_3"/>
    <property type="match status" value="1"/>
</dbReference>
<dbReference type="AlphaFoldDB" id="A0A1H7VSI4"/>
<organism evidence="2 3">
    <name type="scientific">Roseovarius azorensis</name>
    <dbReference type="NCBI Taxonomy" id="1287727"/>
    <lineage>
        <taxon>Bacteria</taxon>
        <taxon>Pseudomonadati</taxon>
        <taxon>Pseudomonadota</taxon>
        <taxon>Alphaproteobacteria</taxon>
        <taxon>Rhodobacterales</taxon>
        <taxon>Roseobacteraceae</taxon>
        <taxon>Roseovarius</taxon>
    </lineage>
</organism>
<evidence type="ECO:0000259" key="1">
    <source>
        <dbReference type="PROSITE" id="PS50404"/>
    </source>
</evidence>
<dbReference type="Gene3D" id="1.20.1050.10">
    <property type="match status" value="1"/>
</dbReference>
<accession>A0A1H7VSI4</accession>
<sequence>MTYDLILGDYAYSSWSLRGWLLLDRFGLPYRTRLLDFNASASVGEQLVDLVLAPARTVPTLVTPEGAIVSDSLAIAEELASRHPDAGIWPVDPRARATARTLAAEMHSGFAALRTACPMNLRTAYAGATPSEAVLADLARIETLWNHARATCIPSGPWLCGDYSAADVFFAPVAARIAGYGLPVSDAARAYVAAHLADPAFRRWRAMGLVRGATLAQYARPDATIPWPGPAPRPARRIDTGTPENAACAYSGRPVTHLMQSEGRVFGFCNAFCRDKTAADPDAWPAFTALRDNA</sequence>
<dbReference type="SUPFAM" id="SSF47616">
    <property type="entry name" value="GST C-terminal domain-like"/>
    <property type="match status" value="1"/>
</dbReference>
<dbReference type="InterPro" id="IPR004045">
    <property type="entry name" value="Glutathione_S-Trfase_N"/>
</dbReference>
<gene>
    <name evidence="2" type="ORF">SAMN05443999_11321</name>
</gene>
<dbReference type="GO" id="GO:0006749">
    <property type="term" value="P:glutathione metabolic process"/>
    <property type="evidence" value="ECO:0007669"/>
    <property type="project" value="TreeGrafter"/>
</dbReference>
<dbReference type="InterPro" id="IPR036282">
    <property type="entry name" value="Glutathione-S-Trfase_C_sf"/>
</dbReference>
<protein>
    <submittedName>
        <fullName evidence="2">Glutathione S-transferase</fullName>
    </submittedName>
</protein>
<dbReference type="GO" id="GO:0004364">
    <property type="term" value="F:glutathione transferase activity"/>
    <property type="evidence" value="ECO:0007669"/>
    <property type="project" value="TreeGrafter"/>
</dbReference>
<dbReference type="Pfam" id="PF13409">
    <property type="entry name" value="GST_N_2"/>
    <property type="match status" value="1"/>
</dbReference>
<dbReference type="SUPFAM" id="SSF52833">
    <property type="entry name" value="Thioredoxin-like"/>
    <property type="match status" value="1"/>
</dbReference>
<dbReference type="RefSeq" id="WP_093038870.1">
    <property type="nucleotide sequence ID" value="NZ_FOAG01000013.1"/>
</dbReference>
<dbReference type="InterPro" id="IPR036249">
    <property type="entry name" value="Thioredoxin-like_sf"/>
</dbReference>
<dbReference type="EMBL" id="FOAG01000013">
    <property type="protein sequence ID" value="SEM11728.1"/>
    <property type="molecule type" value="Genomic_DNA"/>
</dbReference>
<feature type="domain" description="GST N-terminal" evidence="1">
    <location>
        <begin position="3"/>
        <end position="87"/>
    </location>
</feature>
<evidence type="ECO:0000313" key="2">
    <source>
        <dbReference type="EMBL" id="SEM11728.1"/>
    </source>
</evidence>
<evidence type="ECO:0000313" key="3">
    <source>
        <dbReference type="Proteomes" id="UP000199582"/>
    </source>
</evidence>
<dbReference type="Proteomes" id="UP000199582">
    <property type="component" value="Unassembled WGS sequence"/>
</dbReference>
<dbReference type="OrthoDB" id="9799538at2"/>
<dbReference type="GO" id="GO:0006559">
    <property type="term" value="P:L-phenylalanine catabolic process"/>
    <property type="evidence" value="ECO:0007669"/>
    <property type="project" value="TreeGrafter"/>
</dbReference>
<dbReference type="STRING" id="1287727.SAMN05443999_11321"/>
<name>A0A1H7VSI4_9RHOB</name>
<keyword evidence="2" id="KW-0808">Transferase</keyword>
<keyword evidence="3" id="KW-1185">Reference proteome</keyword>
<dbReference type="PANTHER" id="PTHR42673">
    <property type="entry name" value="MALEYLACETOACETATE ISOMERASE"/>
    <property type="match status" value="1"/>
</dbReference>
<proteinExistence type="predicted"/>
<dbReference type="GO" id="GO:0016034">
    <property type="term" value="F:maleylacetoacetate isomerase activity"/>
    <property type="evidence" value="ECO:0007669"/>
    <property type="project" value="TreeGrafter"/>
</dbReference>
<dbReference type="PANTHER" id="PTHR42673:SF4">
    <property type="entry name" value="MALEYLACETOACETATE ISOMERASE"/>
    <property type="match status" value="1"/>
</dbReference>
<dbReference type="PROSITE" id="PS50404">
    <property type="entry name" value="GST_NTER"/>
    <property type="match status" value="1"/>
</dbReference>